<reference evidence="2" key="1">
    <citation type="journal article" date="2014" name="Int. J. Syst. Evol. Microbiol.">
        <title>Complete genome sequence of Corynebacterium casei LMG S-19264T (=DSM 44701T), isolated from a smear-ripened cheese.</title>
        <authorList>
            <consortium name="US DOE Joint Genome Institute (JGI-PGF)"/>
            <person name="Walter F."/>
            <person name="Albersmeier A."/>
            <person name="Kalinowski J."/>
            <person name="Ruckert C."/>
        </authorList>
    </citation>
    <scope>NUCLEOTIDE SEQUENCE</scope>
    <source>
        <strain evidence="2">JCM 4714</strain>
    </source>
</reference>
<dbReference type="EMBL" id="BMVG01000001">
    <property type="protein sequence ID" value="GHD99073.1"/>
    <property type="molecule type" value="Genomic_DNA"/>
</dbReference>
<reference evidence="2" key="2">
    <citation type="submission" date="2020-09" db="EMBL/GenBank/DDBJ databases">
        <authorList>
            <person name="Sun Q."/>
            <person name="Ohkuma M."/>
        </authorList>
    </citation>
    <scope>NUCLEOTIDE SEQUENCE</scope>
    <source>
        <strain evidence="2">JCM 4714</strain>
    </source>
</reference>
<gene>
    <name evidence="2" type="ORF">GCM10010339_08780</name>
</gene>
<dbReference type="AlphaFoldDB" id="A0A918YD89"/>
<organism evidence="2 3">
    <name type="scientific">Streptomyces alanosinicus</name>
    <dbReference type="NCBI Taxonomy" id="68171"/>
    <lineage>
        <taxon>Bacteria</taxon>
        <taxon>Bacillati</taxon>
        <taxon>Actinomycetota</taxon>
        <taxon>Actinomycetes</taxon>
        <taxon>Kitasatosporales</taxon>
        <taxon>Streptomycetaceae</taxon>
        <taxon>Streptomyces</taxon>
    </lineage>
</organism>
<feature type="compositionally biased region" description="Basic and acidic residues" evidence="1">
    <location>
        <begin position="9"/>
        <end position="50"/>
    </location>
</feature>
<evidence type="ECO:0000313" key="3">
    <source>
        <dbReference type="Proteomes" id="UP000655443"/>
    </source>
</evidence>
<accession>A0A918YD89</accession>
<keyword evidence="3" id="KW-1185">Reference proteome</keyword>
<protein>
    <submittedName>
        <fullName evidence="2">Uncharacterized protein</fullName>
    </submittedName>
</protein>
<name>A0A918YD89_9ACTN</name>
<feature type="compositionally biased region" description="Low complexity" evidence="1">
    <location>
        <begin position="78"/>
        <end position="99"/>
    </location>
</feature>
<sequence length="99" mass="11251">MDVPEEEPELRTDTERPVERPDRERESRPDTERRDFDDWEDVRELCEPRELPLSTAPLVSPVGGEPTIPFSDTTGARPQVSQYSSPPPTSSYDPSQPGR</sequence>
<feature type="region of interest" description="Disordered" evidence="1">
    <location>
        <begin position="1"/>
        <end position="99"/>
    </location>
</feature>
<evidence type="ECO:0000313" key="2">
    <source>
        <dbReference type="EMBL" id="GHD99073.1"/>
    </source>
</evidence>
<evidence type="ECO:0000256" key="1">
    <source>
        <dbReference type="SAM" id="MobiDB-lite"/>
    </source>
</evidence>
<comment type="caution">
    <text evidence="2">The sequence shown here is derived from an EMBL/GenBank/DDBJ whole genome shotgun (WGS) entry which is preliminary data.</text>
</comment>
<proteinExistence type="predicted"/>
<dbReference type="Proteomes" id="UP000655443">
    <property type="component" value="Unassembled WGS sequence"/>
</dbReference>